<dbReference type="GO" id="GO:0042626">
    <property type="term" value="F:ATPase-coupled transmembrane transporter activity"/>
    <property type="evidence" value="ECO:0007669"/>
    <property type="project" value="TreeGrafter"/>
</dbReference>
<dbReference type="Gene3D" id="3.40.50.300">
    <property type="entry name" value="P-loop containing nucleotide triphosphate hydrolases"/>
    <property type="match status" value="1"/>
</dbReference>
<protein>
    <recommendedName>
        <fullName evidence="3">ABC transporter domain-containing protein</fullName>
    </recommendedName>
</protein>
<dbReference type="Pfam" id="PF00005">
    <property type="entry name" value="ABC_tran"/>
    <property type="match status" value="1"/>
</dbReference>
<feature type="domain" description="ABC transporter" evidence="3">
    <location>
        <begin position="19"/>
        <end position="143"/>
    </location>
</feature>
<organism evidence="4">
    <name type="scientific">Timema poppense</name>
    <name type="common">Walking stick</name>
    <dbReference type="NCBI Taxonomy" id="170557"/>
    <lineage>
        <taxon>Eukaryota</taxon>
        <taxon>Metazoa</taxon>
        <taxon>Ecdysozoa</taxon>
        <taxon>Arthropoda</taxon>
        <taxon>Hexapoda</taxon>
        <taxon>Insecta</taxon>
        <taxon>Pterygota</taxon>
        <taxon>Neoptera</taxon>
        <taxon>Polyneoptera</taxon>
        <taxon>Phasmatodea</taxon>
        <taxon>Timematodea</taxon>
        <taxon>Timematoidea</taxon>
        <taxon>Timematidae</taxon>
        <taxon>Timema</taxon>
    </lineage>
</organism>
<dbReference type="GO" id="GO:0005524">
    <property type="term" value="F:ATP binding"/>
    <property type="evidence" value="ECO:0007669"/>
    <property type="project" value="UniProtKB-KW"/>
</dbReference>
<proteinExistence type="predicted"/>
<dbReference type="PANTHER" id="PTHR24223:SF447">
    <property type="entry name" value="MULTIDRUG RESISTANCE-ASSOCIATED PROTEIN 5"/>
    <property type="match status" value="1"/>
</dbReference>
<gene>
    <name evidence="4" type="ORF">TPSB3V08_LOCUS5130</name>
</gene>
<evidence type="ECO:0000259" key="3">
    <source>
        <dbReference type="Pfam" id="PF00005"/>
    </source>
</evidence>
<dbReference type="InterPro" id="IPR050173">
    <property type="entry name" value="ABC_transporter_C-like"/>
</dbReference>
<sequence>MKWGLENYHEKLTPMYPRVIGQPGSGKKAIVYALFRLMEPSAGKVCIGGTNIAGVPLGKLRSSISIVSQDPILFAGTLKLNIDPKGQYNDEDIWDCLQQVGLLEKVTKLPLQLNTKILGPEEGWTSGEKQLLGLARALLTNVKWQQCEVWTLFLYVQWQECEVWTLFLSVQWQQWRANAKRLHTSYYTDGLGWLQLVLSPLLILEESLETLSPAVEERIHSSVKDYFSSSTVIIIAHRLQFVKNCDKVMAIHNGKVAEFDTPSKLYRNTKSTFSQIMAASVYDNFETEL</sequence>
<dbReference type="InterPro" id="IPR027417">
    <property type="entry name" value="P-loop_NTPase"/>
</dbReference>
<evidence type="ECO:0000256" key="2">
    <source>
        <dbReference type="ARBA" id="ARBA00022840"/>
    </source>
</evidence>
<dbReference type="GO" id="GO:0016887">
    <property type="term" value="F:ATP hydrolysis activity"/>
    <property type="evidence" value="ECO:0007669"/>
    <property type="project" value="InterPro"/>
</dbReference>
<dbReference type="SUPFAM" id="SSF52540">
    <property type="entry name" value="P-loop containing nucleoside triphosphate hydrolases"/>
    <property type="match status" value="2"/>
</dbReference>
<dbReference type="InterPro" id="IPR003439">
    <property type="entry name" value="ABC_transporter-like_ATP-bd"/>
</dbReference>
<keyword evidence="2" id="KW-0067">ATP-binding</keyword>
<dbReference type="AlphaFoldDB" id="A0A7R9D0B9"/>
<reference evidence="4" key="1">
    <citation type="submission" date="2020-11" db="EMBL/GenBank/DDBJ databases">
        <authorList>
            <person name="Tran Van P."/>
        </authorList>
    </citation>
    <scope>NUCLEOTIDE SEQUENCE</scope>
</reference>
<evidence type="ECO:0000313" key="4">
    <source>
        <dbReference type="EMBL" id="CAD7405754.1"/>
    </source>
</evidence>
<name>A0A7R9D0B9_TIMPO</name>
<dbReference type="EMBL" id="OD002645">
    <property type="protein sequence ID" value="CAD7405754.1"/>
    <property type="molecule type" value="Genomic_DNA"/>
</dbReference>
<accession>A0A7R9D0B9</accession>
<evidence type="ECO:0000256" key="1">
    <source>
        <dbReference type="ARBA" id="ARBA00022741"/>
    </source>
</evidence>
<keyword evidence="1" id="KW-0547">Nucleotide-binding</keyword>
<dbReference type="PANTHER" id="PTHR24223">
    <property type="entry name" value="ATP-BINDING CASSETTE SUB-FAMILY C"/>
    <property type="match status" value="1"/>
</dbReference>
<dbReference type="GO" id="GO:0016020">
    <property type="term" value="C:membrane"/>
    <property type="evidence" value="ECO:0007669"/>
    <property type="project" value="TreeGrafter"/>
</dbReference>